<proteinExistence type="inferred from homology"/>
<dbReference type="Gene3D" id="3.40.190.10">
    <property type="entry name" value="Periplasmic binding protein-like II"/>
    <property type="match status" value="2"/>
</dbReference>
<dbReference type="PROSITE" id="PS51257">
    <property type="entry name" value="PROKAR_LIPOPROTEIN"/>
    <property type="match status" value="1"/>
</dbReference>
<dbReference type="RefSeq" id="WP_149677929.1">
    <property type="nucleotide sequence ID" value="NZ_FQZP01000006.1"/>
</dbReference>
<keyword evidence="3 5" id="KW-0732">Signal</keyword>
<dbReference type="Pfam" id="PF01547">
    <property type="entry name" value="SBP_bac_1"/>
    <property type="match status" value="1"/>
</dbReference>
<accession>A0A1M6D196</accession>
<reference evidence="6 7" key="1">
    <citation type="submission" date="2016-11" db="EMBL/GenBank/DDBJ databases">
        <authorList>
            <person name="Varghese N."/>
            <person name="Submissions S."/>
        </authorList>
    </citation>
    <scope>NUCLEOTIDE SEQUENCE [LARGE SCALE GENOMIC DNA]</scope>
    <source>
        <strain evidence="6 7">DSM 19027</strain>
    </source>
</reference>
<evidence type="ECO:0000256" key="2">
    <source>
        <dbReference type="ARBA" id="ARBA00022448"/>
    </source>
</evidence>
<evidence type="ECO:0000256" key="4">
    <source>
        <dbReference type="SAM" id="MobiDB-lite"/>
    </source>
</evidence>
<evidence type="ECO:0000256" key="5">
    <source>
        <dbReference type="SAM" id="SignalP"/>
    </source>
</evidence>
<dbReference type="Proteomes" id="UP000324781">
    <property type="component" value="Unassembled WGS sequence"/>
</dbReference>
<keyword evidence="7" id="KW-1185">Reference proteome</keyword>
<sequence length="484" mass="53023">MKKFRRALVLVMTLALALTFVACGGSQGGTNATPAPSQSSGSGSNNNQSGSGSSEGFNWRAYEGTTLNVMFNQHTYADAVIEKLPEFEAKTGITVQYSVTPEENYFDKLTTALNSRSGNPDIFMTGAYQVWEYAPAGYIEPLEGYINDPNKTAPDYNFADFYPSIVGTLRWDLVPGHKVGEGSQWAIPMGYEINNLAYNKRVFDEKGLKPPTNTDELLAVASQLKEFNGPGSYGIALRGTRNWATIHPGYMSLFATWGAQDFVIENGRLVCKLDSPEAIAMTDYWVKLIKAGGSPQWSTYTWYQAGADLGAGKAAMLFDATCNGYFQNPAGASAEAGNLAWVDVPLPPGATASKSNVWVWSMAMNAASKNKDAAWYFIQYFTSPEFMLWSGTEGNCVDAPRKSVAESDKYKEVVGKAYGYLEALEKGLPNATIQFTPQPYFFETTTEWAATLQDLVGGKYSSTEEAMKQLTEKLNRIVEDIEVE</sequence>
<dbReference type="AlphaFoldDB" id="A0A1M6D196"/>
<evidence type="ECO:0000313" key="6">
    <source>
        <dbReference type="EMBL" id="SHI67085.1"/>
    </source>
</evidence>
<keyword evidence="2" id="KW-0813">Transport</keyword>
<feature type="region of interest" description="Disordered" evidence="4">
    <location>
        <begin position="29"/>
        <end position="55"/>
    </location>
</feature>
<dbReference type="CDD" id="cd13585">
    <property type="entry name" value="PBP2_TMBP_like"/>
    <property type="match status" value="1"/>
</dbReference>
<dbReference type="PANTHER" id="PTHR43649:SF34">
    <property type="entry name" value="ABC TRANSPORTER PERIPLASMIC-BINDING PROTEIN YCJN-RELATED"/>
    <property type="match status" value="1"/>
</dbReference>
<protein>
    <submittedName>
        <fullName evidence="6">Carbohydrate ABC transporter substrate-binding protein, CUT1 family</fullName>
    </submittedName>
</protein>
<comment type="similarity">
    <text evidence="1">Belongs to the bacterial solute-binding protein 1 family.</text>
</comment>
<dbReference type="SUPFAM" id="SSF53850">
    <property type="entry name" value="Periplasmic binding protein-like II"/>
    <property type="match status" value="1"/>
</dbReference>
<evidence type="ECO:0000256" key="3">
    <source>
        <dbReference type="ARBA" id="ARBA00022729"/>
    </source>
</evidence>
<dbReference type="PANTHER" id="PTHR43649">
    <property type="entry name" value="ARABINOSE-BINDING PROTEIN-RELATED"/>
    <property type="match status" value="1"/>
</dbReference>
<dbReference type="EMBL" id="FQZP01000006">
    <property type="protein sequence ID" value="SHI67085.1"/>
    <property type="molecule type" value="Genomic_DNA"/>
</dbReference>
<gene>
    <name evidence="6" type="ORF">SAMN05444373_100659</name>
</gene>
<organism evidence="6 7">
    <name type="scientific">Thermoclostridium caenicola</name>
    <dbReference type="NCBI Taxonomy" id="659425"/>
    <lineage>
        <taxon>Bacteria</taxon>
        <taxon>Bacillati</taxon>
        <taxon>Bacillota</taxon>
        <taxon>Clostridia</taxon>
        <taxon>Eubacteriales</taxon>
        <taxon>Oscillospiraceae</taxon>
        <taxon>Thermoclostridium</taxon>
    </lineage>
</organism>
<evidence type="ECO:0000313" key="7">
    <source>
        <dbReference type="Proteomes" id="UP000324781"/>
    </source>
</evidence>
<dbReference type="OrthoDB" id="9798191at2"/>
<dbReference type="InterPro" id="IPR006059">
    <property type="entry name" value="SBP"/>
</dbReference>
<evidence type="ECO:0000256" key="1">
    <source>
        <dbReference type="ARBA" id="ARBA00008520"/>
    </source>
</evidence>
<dbReference type="InterPro" id="IPR050490">
    <property type="entry name" value="Bact_solute-bd_prot1"/>
</dbReference>
<feature type="compositionally biased region" description="Low complexity" evidence="4">
    <location>
        <begin position="37"/>
        <end position="54"/>
    </location>
</feature>
<feature type="chain" id="PRO_5038533939" evidence="5">
    <location>
        <begin position="23"/>
        <end position="484"/>
    </location>
</feature>
<feature type="signal peptide" evidence="5">
    <location>
        <begin position="1"/>
        <end position="22"/>
    </location>
</feature>
<name>A0A1M6D196_9FIRM</name>